<evidence type="ECO:0000313" key="2">
    <source>
        <dbReference type="Proteomes" id="UP001237642"/>
    </source>
</evidence>
<dbReference type="Gene3D" id="1.10.10.10">
    <property type="entry name" value="Winged helix-like DNA-binding domain superfamily/Winged helix DNA-binding domain"/>
    <property type="match status" value="1"/>
</dbReference>
<dbReference type="InterPro" id="IPR036388">
    <property type="entry name" value="WH-like_DNA-bd_sf"/>
</dbReference>
<reference evidence="1" key="2">
    <citation type="submission" date="2023-05" db="EMBL/GenBank/DDBJ databases">
        <authorList>
            <person name="Schelkunov M.I."/>
        </authorList>
    </citation>
    <scope>NUCLEOTIDE SEQUENCE</scope>
    <source>
        <strain evidence="1">Hsosn_3</strain>
        <tissue evidence="1">Leaf</tissue>
    </source>
</reference>
<keyword evidence="2" id="KW-1185">Reference proteome</keyword>
<dbReference type="EMBL" id="JAUIZM010000009">
    <property type="protein sequence ID" value="KAK1367242.1"/>
    <property type="molecule type" value="Genomic_DNA"/>
</dbReference>
<sequence length="200" mass="23499">MKIPLPDEKKKKPKILSRKRPYAIDASVVRIMKNRKILEYQQLDISLEEQRAPLKEKMIMADPFTSNAQPPSGEELTKPLHLYAKYSDTSEDSDSYDDEYPPEDDFQLLDQWSWRPLRCNCVDKFHRTKIYEVKVKANSCTVAECLELLKRIGRENRFIARSVESARLFFAELNKEDAHKLKGLDEICYAFPRDDRAFHL</sequence>
<proteinExistence type="predicted"/>
<comment type="caution">
    <text evidence="1">The sequence shown here is derived from an EMBL/GenBank/DDBJ whole genome shotgun (WGS) entry which is preliminary data.</text>
</comment>
<reference evidence="1" key="1">
    <citation type="submission" date="2023-02" db="EMBL/GenBank/DDBJ databases">
        <title>Genome of toxic invasive species Heracleum sosnowskyi carries increased number of genes despite the absence of recent whole-genome duplications.</title>
        <authorList>
            <person name="Schelkunov M."/>
            <person name="Shtratnikova V."/>
            <person name="Makarenko M."/>
            <person name="Klepikova A."/>
            <person name="Omelchenko D."/>
            <person name="Novikova G."/>
            <person name="Obukhova E."/>
            <person name="Bogdanov V."/>
            <person name="Penin A."/>
            <person name="Logacheva M."/>
        </authorList>
    </citation>
    <scope>NUCLEOTIDE SEQUENCE</scope>
    <source>
        <strain evidence="1">Hsosn_3</strain>
        <tissue evidence="1">Leaf</tissue>
    </source>
</reference>
<protein>
    <submittedName>
        <fullName evidence="1">Uncharacterized protein</fullName>
    </submittedName>
</protein>
<evidence type="ECO:0000313" key="1">
    <source>
        <dbReference type="EMBL" id="KAK1367242.1"/>
    </source>
</evidence>
<dbReference type="AlphaFoldDB" id="A0AAD8HJA7"/>
<dbReference type="Proteomes" id="UP001237642">
    <property type="component" value="Unassembled WGS sequence"/>
</dbReference>
<accession>A0AAD8HJA7</accession>
<dbReference type="InterPro" id="IPR036390">
    <property type="entry name" value="WH_DNA-bd_sf"/>
</dbReference>
<gene>
    <name evidence="1" type="ORF">POM88_042803</name>
</gene>
<name>A0AAD8HJA7_9APIA</name>
<organism evidence="1 2">
    <name type="scientific">Heracleum sosnowskyi</name>
    <dbReference type="NCBI Taxonomy" id="360622"/>
    <lineage>
        <taxon>Eukaryota</taxon>
        <taxon>Viridiplantae</taxon>
        <taxon>Streptophyta</taxon>
        <taxon>Embryophyta</taxon>
        <taxon>Tracheophyta</taxon>
        <taxon>Spermatophyta</taxon>
        <taxon>Magnoliopsida</taxon>
        <taxon>eudicotyledons</taxon>
        <taxon>Gunneridae</taxon>
        <taxon>Pentapetalae</taxon>
        <taxon>asterids</taxon>
        <taxon>campanulids</taxon>
        <taxon>Apiales</taxon>
        <taxon>Apiaceae</taxon>
        <taxon>Apioideae</taxon>
        <taxon>apioid superclade</taxon>
        <taxon>Tordylieae</taxon>
        <taxon>Tordyliinae</taxon>
        <taxon>Heracleum</taxon>
    </lineage>
</organism>
<dbReference type="SUPFAM" id="SSF46785">
    <property type="entry name" value="Winged helix' DNA-binding domain"/>
    <property type="match status" value="1"/>
</dbReference>